<proteinExistence type="predicted"/>
<name>A0A9W8ECW1_9FUNG</name>
<protein>
    <submittedName>
        <fullName evidence="1">Uncharacterized protein</fullName>
    </submittedName>
</protein>
<evidence type="ECO:0000313" key="2">
    <source>
        <dbReference type="Proteomes" id="UP001151582"/>
    </source>
</evidence>
<dbReference type="OrthoDB" id="10433583at2759"/>
<dbReference type="AlphaFoldDB" id="A0A9W8ECW1"/>
<dbReference type="Proteomes" id="UP001151582">
    <property type="component" value="Unassembled WGS sequence"/>
</dbReference>
<accession>A0A9W8ECW1</accession>
<dbReference type="EMBL" id="JANBQB010000272">
    <property type="protein sequence ID" value="KAJ1978509.1"/>
    <property type="molecule type" value="Genomic_DNA"/>
</dbReference>
<evidence type="ECO:0000313" key="1">
    <source>
        <dbReference type="EMBL" id="KAJ1978509.1"/>
    </source>
</evidence>
<keyword evidence="2" id="KW-1185">Reference proteome</keyword>
<sequence>MAVLAAMASLPSDTHAAALPGPAAAASTMGLVRRADRDWWSYSSGPPSLISDVSSASDRSTRVVNQRGANTQLNGLATVFAHTIYNHAQANANDGVYRVVQTVRDQYLAQPVADFNIRRTYWALFNALLQRISTIHDSNAALHYAIAYITHIHMDADENNDEMGNGYLNSAINALVVAGNMLWLDFDQRYDEFEDRAERDMGADLQRIA</sequence>
<reference evidence="1" key="1">
    <citation type="submission" date="2022-07" db="EMBL/GenBank/DDBJ databases">
        <title>Phylogenomic reconstructions and comparative analyses of Kickxellomycotina fungi.</title>
        <authorList>
            <person name="Reynolds N.K."/>
            <person name="Stajich J.E."/>
            <person name="Barry K."/>
            <person name="Grigoriev I.V."/>
            <person name="Crous P."/>
            <person name="Smith M.E."/>
        </authorList>
    </citation>
    <scope>NUCLEOTIDE SEQUENCE</scope>
    <source>
        <strain evidence="1">RSA 567</strain>
    </source>
</reference>
<organism evidence="1 2">
    <name type="scientific">Dimargaris verticillata</name>
    <dbReference type="NCBI Taxonomy" id="2761393"/>
    <lineage>
        <taxon>Eukaryota</taxon>
        <taxon>Fungi</taxon>
        <taxon>Fungi incertae sedis</taxon>
        <taxon>Zoopagomycota</taxon>
        <taxon>Kickxellomycotina</taxon>
        <taxon>Dimargaritomycetes</taxon>
        <taxon>Dimargaritales</taxon>
        <taxon>Dimargaritaceae</taxon>
        <taxon>Dimargaris</taxon>
    </lineage>
</organism>
<comment type="caution">
    <text evidence="1">The sequence shown here is derived from an EMBL/GenBank/DDBJ whole genome shotgun (WGS) entry which is preliminary data.</text>
</comment>
<gene>
    <name evidence="1" type="ORF">H4R34_003179</name>
</gene>